<evidence type="ECO:0000313" key="3">
    <source>
        <dbReference type="Proteomes" id="UP001590951"/>
    </source>
</evidence>
<dbReference type="Proteomes" id="UP001590951">
    <property type="component" value="Unassembled WGS sequence"/>
</dbReference>
<evidence type="ECO:0000313" key="2">
    <source>
        <dbReference type="EMBL" id="KAL2053267.1"/>
    </source>
</evidence>
<feature type="compositionally biased region" description="Polar residues" evidence="1">
    <location>
        <begin position="16"/>
        <end position="44"/>
    </location>
</feature>
<protein>
    <submittedName>
        <fullName evidence="2">Uncharacterized protein</fullName>
    </submittedName>
</protein>
<feature type="compositionally biased region" description="Polar residues" evidence="1">
    <location>
        <begin position="237"/>
        <end position="253"/>
    </location>
</feature>
<feature type="region of interest" description="Disordered" evidence="1">
    <location>
        <begin position="1"/>
        <end position="89"/>
    </location>
</feature>
<name>A0ABR4B7C4_9LECA</name>
<keyword evidence="3" id="KW-1185">Reference proteome</keyword>
<organism evidence="2 3">
    <name type="scientific">Lepraria finkii</name>
    <dbReference type="NCBI Taxonomy" id="1340010"/>
    <lineage>
        <taxon>Eukaryota</taxon>
        <taxon>Fungi</taxon>
        <taxon>Dikarya</taxon>
        <taxon>Ascomycota</taxon>
        <taxon>Pezizomycotina</taxon>
        <taxon>Lecanoromycetes</taxon>
        <taxon>OSLEUM clade</taxon>
        <taxon>Lecanoromycetidae</taxon>
        <taxon>Lecanorales</taxon>
        <taxon>Lecanorineae</taxon>
        <taxon>Stereocaulaceae</taxon>
        <taxon>Lepraria</taxon>
    </lineage>
</organism>
<comment type="caution">
    <text evidence="2">The sequence shown here is derived from an EMBL/GenBank/DDBJ whole genome shotgun (WGS) entry which is preliminary data.</text>
</comment>
<feature type="compositionally biased region" description="Polar residues" evidence="1">
    <location>
        <begin position="192"/>
        <end position="230"/>
    </location>
</feature>
<feature type="region of interest" description="Disordered" evidence="1">
    <location>
        <begin position="185"/>
        <end position="253"/>
    </location>
</feature>
<feature type="compositionally biased region" description="Low complexity" evidence="1">
    <location>
        <begin position="45"/>
        <end position="55"/>
    </location>
</feature>
<gene>
    <name evidence="2" type="ORF">ABVK25_006592</name>
</gene>
<sequence>MQPSFLHDIPPKPEAQPQSATNTAALHNHGNASTDLSNRSSEISPPNAAAASKAPLPQPDSVPGPASSMPPSTASPDRPLSSPHSPTKAAALAEDYTLLSDGPIINPSAVSLNPDKKKDDCSSILLHLTSAKIGNPTIAATDQATKSLERLSSSSSLGTFRGIATAITTHSQAPASRLRTLEDIGAKKSSHHPSNSYPTASTRESRSGSGSLRTVNRTAVGTQSTVSNTLGGAGSEATRSGAASPSSTAAQGI</sequence>
<reference evidence="2 3" key="1">
    <citation type="submission" date="2024-09" db="EMBL/GenBank/DDBJ databases">
        <title>Rethinking Asexuality: The Enigmatic Case of Functional Sexual Genes in Lepraria (Stereocaulaceae).</title>
        <authorList>
            <person name="Doellman M."/>
            <person name="Sun Y."/>
            <person name="Barcenas-Pena A."/>
            <person name="Lumbsch H.T."/>
            <person name="Grewe F."/>
        </authorList>
    </citation>
    <scope>NUCLEOTIDE SEQUENCE [LARGE SCALE GENOMIC DNA]</scope>
    <source>
        <strain evidence="2 3">Grewe 0041</strain>
    </source>
</reference>
<dbReference type="EMBL" id="JBHFEH010000022">
    <property type="protein sequence ID" value="KAL2053267.1"/>
    <property type="molecule type" value="Genomic_DNA"/>
</dbReference>
<accession>A0ABR4B7C4</accession>
<proteinExistence type="predicted"/>
<feature type="compositionally biased region" description="Low complexity" evidence="1">
    <location>
        <begin position="63"/>
        <end position="76"/>
    </location>
</feature>
<evidence type="ECO:0000256" key="1">
    <source>
        <dbReference type="SAM" id="MobiDB-lite"/>
    </source>
</evidence>